<evidence type="ECO:0000256" key="3">
    <source>
        <dbReference type="ARBA" id="ARBA00022723"/>
    </source>
</evidence>
<organism evidence="8 9">
    <name type="scientific">Maribacter arenosus</name>
    <dbReference type="NCBI Taxonomy" id="1854708"/>
    <lineage>
        <taxon>Bacteria</taxon>
        <taxon>Pseudomonadati</taxon>
        <taxon>Bacteroidota</taxon>
        <taxon>Flavobacteriia</taxon>
        <taxon>Flavobacteriales</taxon>
        <taxon>Flavobacteriaceae</taxon>
        <taxon>Maribacter</taxon>
    </lineage>
</organism>
<evidence type="ECO:0000313" key="9">
    <source>
        <dbReference type="Proteomes" id="UP000598350"/>
    </source>
</evidence>
<dbReference type="Proteomes" id="UP000598350">
    <property type="component" value="Unassembled WGS sequence"/>
</dbReference>
<evidence type="ECO:0000313" key="8">
    <source>
        <dbReference type="EMBL" id="MBD0850612.1"/>
    </source>
</evidence>
<keyword evidence="7" id="KW-0698">rRNA processing</keyword>
<dbReference type="HAMAP" id="MF_00009">
    <property type="entry name" value="Endoribonucl_YbeY"/>
    <property type="match status" value="1"/>
</dbReference>
<keyword evidence="2 7" id="KW-0540">Nuclease</keyword>
<evidence type="ECO:0000256" key="5">
    <source>
        <dbReference type="ARBA" id="ARBA00022801"/>
    </source>
</evidence>
<evidence type="ECO:0000256" key="6">
    <source>
        <dbReference type="ARBA" id="ARBA00022833"/>
    </source>
</evidence>
<comment type="cofactor">
    <cofactor evidence="7">
        <name>Zn(2+)</name>
        <dbReference type="ChEBI" id="CHEBI:29105"/>
    </cofactor>
    <text evidence="7">Binds 1 zinc ion.</text>
</comment>
<keyword evidence="5 7" id="KW-0378">Hydrolase</keyword>
<reference evidence="8 9" key="1">
    <citation type="submission" date="2020-05" db="EMBL/GenBank/DDBJ databases">
        <title>The draft genome sequence of Maribacter arenosus CAU 1321.</title>
        <authorList>
            <person name="Mu L."/>
        </authorList>
    </citation>
    <scope>NUCLEOTIDE SEQUENCE [LARGE SCALE GENOMIC DNA]</scope>
    <source>
        <strain evidence="8 9">CAU 1321</strain>
    </source>
</reference>
<dbReference type="SUPFAM" id="SSF55486">
    <property type="entry name" value="Metalloproteases ('zincins'), catalytic domain"/>
    <property type="match status" value="1"/>
</dbReference>
<gene>
    <name evidence="7 8" type="primary">ybeY</name>
    <name evidence="8" type="ORF">HPE63_08020</name>
</gene>
<feature type="binding site" evidence="7">
    <location>
        <position position="115"/>
    </location>
    <ligand>
        <name>Zn(2+)</name>
        <dbReference type="ChEBI" id="CHEBI:29105"/>
        <note>catalytic</note>
    </ligand>
</feature>
<dbReference type="EC" id="3.1.-.-" evidence="7"/>
<feature type="binding site" evidence="7">
    <location>
        <position position="105"/>
    </location>
    <ligand>
        <name>Zn(2+)</name>
        <dbReference type="ChEBI" id="CHEBI:29105"/>
        <note>catalytic</note>
    </ligand>
</feature>
<sequence length="140" mass="16752">MTEFFFECDFELNALDDYTDWVNRVLNSEKAKSGTINFVFCDDDYLLNINKKFLDHDTYTDIITFDYSKKEVISGDIFISIDRVKENAIRFRQKFSNELLRVMAHGLLHLLGYNDKTEKEIKEMRLKEDDKIKMFHVEQK</sequence>
<protein>
    <recommendedName>
        <fullName evidence="7">Endoribonuclease YbeY</fullName>
        <ecNumber evidence="7">3.1.-.-</ecNumber>
    </recommendedName>
</protein>
<dbReference type="PANTHER" id="PTHR46986:SF1">
    <property type="entry name" value="ENDORIBONUCLEASE YBEY, CHLOROPLASTIC"/>
    <property type="match status" value="1"/>
</dbReference>
<comment type="subcellular location">
    <subcellularLocation>
        <location evidence="7">Cytoplasm</location>
    </subcellularLocation>
</comment>
<dbReference type="NCBIfam" id="TIGR00043">
    <property type="entry name" value="rRNA maturation RNase YbeY"/>
    <property type="match status" value="1"/>
</dbReference>
<keyword evidence="3 7" id="KW-0479">Metal-binding</keyword>
<dbReference type="PROSITE" id="PS01306">
    <property type="entry name" value="UPF0054"/>
    <property type="match status" value="1"/>
</dbReference>
<name>A0ABR7VAG1_9FLAO</name>
<keyword evidence="7" id="KW-0963">Cytoplasm</keyword>
<dbReference type="Pfam" id="PF02130">
    <property type="entry name" value="YbeY"/>
    <property type="match status" value="1"/>
</dbReference>
<dbReference type="InterPro" id="IPR023091">
    <property type="entry name" value="MetalPrtase_cat_dom_sf_prd"/>
</dbReference>
<comment type="similarity">
    <text evidence="1 7">Belongs to the endoribonuclease YbeY family.</text>
</comment>
<keyword evidence="7" id="KW-0690">Ribosome biogenesis</keyword>
<evidence type="ECO:0000256" key="1">
    <source>
        <dbReference type="ARBA" id="ARBA00010875"/>
    </source>
</evidence>
<evidence type="ECO:0000256" key="7">
    <source>
        <dbReference type="HAMAP-Rule" id="MF_00009"/>
    </source>
</evidence>
<dbReference type="Gene3D" id="3.40.390.30">
    <property type="entry name" value="Metalloproteases ('zincins'), catalytic domain"/>
    <property type="match status" value="1"/>
</dbReference>
<dbReference type="InterPro" id="IPR020549">
    <property type="entry name" value="YbeY_CS"/>
</dbReference>
<evidence type="ECO:0000256" key="4">
    <source>
        <dbReference type="ARBA" id="ARBA00022759"/>
    </source>
</evidence>
<keyword evidence="4 7" id="KW-0255">Endonuclease</keyword>
<keyword evidence="6 7" id="KW-0862">Zinc</keyword>
<dbReference type="RefSeq" id="WP_188313731.1">
    <property type="nucleotide sequence ID" value="NZ_JABTCG010000002.1"/>
</dbReference>
<accession>A0ABR7VAG1</accession>
<dbReference type="InterPro" id="IPR002036">
    <property type="entry name" value="YbeY"/>
</dbReference>
<keyword evidence="9" id="KW-1185">Reference proteome</keyword>
<dbReference type="EMBL" id="JABTCG010000002">
    <property type="protein sequence ID" value="MBD0850612.1"/>
    <property type="molecule type" value="Genomic_DNA"/>
</dbReference>
<comment type="function">
    <text evidence="7">Single strand-specific metallo-endoribonuclease involved in late-stage 70S ribosome quality control and in maturation of the 3' terminus of the 16S rRNA.</text>
</comment>
<feature type="binding site" evidence="7">
    <location>
        <position position="109"/>
    </location>
    <ligand>
        <name>Zn(2+)</name>
        <dbReference type="ChEBI" id="CHEBI:29105"/>
        <note>catalytic</note>
    </ligand>
</feature>
<evidence type="ECO:0000256" key="2">
    <source>
        <dbReference type="ARBA" id="ARBA00022722"/>
    </source>
</evidence>
<comment type="caution">
    <text evidence="8">The sequence shown here is derived from an EMBL/GenBank/DDBJ whole genome shotgun (WGS) entry which is preliminary data.</text>
</comment>
<proteinExistence type="inferred from homology"/>
<dbReference type="PANTHER" id="PTHR46986">
    <property type="entry name" value="ENDORIBONUCLEASE YBEY, CHLOROPLASTIC"/>
    <property type="match status" value="1"/>
</dbReference>